<evidence type="ECO:0000313" key="4">
    <source>
        <dbReference type="Proteomes" id="UP000044616"/>
    </source>
</evidence>
<feature type="transmembrane region" description="Helical" evidence="1">
    <location>
        <begin position="157"/>
        <end position="178"/>
    </location>
</feature>
<dbReference type="PANTHER" id="PTHR36435:SF1">
    <property type="entry name" value="CAAX AMINO TERMINAL PROTEASE FAMILY PROTEIN"/>
    <property type="match status" value="1"/>
</dbReference>
<dbReference type="EMBL" id="CCEH01000004">
    <property type="protein sequence ID" value="CDR27593.1"/>
    <property type="molecule type" value="Genomic_DNA"/>
</dbReference>
<name>A0A077UKM2_9STAP</name>
<dbReference type="Pfam" id="PF02517">
    <property type="entry name" value="Rce1-like"/>
    <property type="match status" value="1"/>
</dbReference>
<proteinExistence type="predicted"/>
<dbReference type="GO" id="GO:0080120">
    <property type="term" value="P:CAAX-box protein maturation"/>
    <property type="evidence" value="ECO:0007669"/>
    <property type="project" value="UniProtKB-ARBA"/>
</dbReference>
<evidence type="ECO:0000256" key="1">
    <source>
        <dbReference type="SAM" id="Phobius"/>
    </source>
</evidence>
<feature type="transmembrane region" description="Helical" evidence="1">
    <location>
        <begin position="244"/>
        <end position="261"/>
    </location>
</feature>
<keyword evidence="1" id="KW-0472">Membrane</keyword>
<gene>
    <name evidence="3" type="ORF">ERS140147_00699</name>
</gene>
<feature type="transmembrane region" description="Helical" evidence="1">
    <location>
        <begin position="110"/>
        <end position="127"/>
    </location>
</feature>
<dbReference type="GO" id="GO:0004175">
    <property type="term" value="F:endopeptidase activity"/>
    <property type="evidence" value="ECO:0007669"/>
    <property type="project" value="UniProtKB-ARBA"/>
</dbReference>
<protein>
    <submittedName>
        <fullName evidence="3">Protein of pXO2-46</fullName>
    </submittedName>
</protein>
<feature type="transmembrane region" description="Helical" evidence="1">
    <location>
        <begin position="215"/>
        <end position="232"/>
    </location>
</feature>
<feature type="domain" description="CAAX prenyl protease 2/Lysostaphin resistance protein A-like" evidence="2">
    <location>
        <begin position="158"/>
        <end position="251"/>
    </location>
</feature>
<accession>A0A077UKM2</accession>
<feature type="transmembrane region" description="Helical" evidence="1">
    <location>
        <begin position="190"/>
        <end position="209"/>
    </location>
</feature>
<reference evidence="3 4" key="1">
    <citation type="submission" date="2014-05" db="EMBL/GenBank/DDBJ databases">
        <authorList>
            <person name="Aslett A.Martin."/>
            <person name="De Silva Nishadi"/>
        </authorList>
    </citation>
    <scope>NUCLEOTIDE SEQUENCE [LARGE SCALE GENOMIC DNA]</scope>
</reference>
<evidence type="ECO:0000313" key="3">
    <source>
        <dbReference type="EMBL" id="CDR27593.1"/>
    </source>
</evidence>
<organism evidence="3 4">
    <name type="scientific">Staphylococcus schweitzeri</name>
    <dbReference type="NCBI Taxonomy" id="1654388"/>
    <lineage>
        <taxon>Bacteria</taxon>
        <taxon>Bacillati</taxon>
        <taxon>Bacillota</taxon>
        <taxon>Bacilli</taxon>
        <taxon>Bacillales</taxon>
        <taxon>Staphylococcaceae</taxon>
        <taxon>Staphylococcus</taxon>
    </lineage>
</organism>
<sequence length="262" mass="29692">MVPPKIKNTIVQGKDTTVDNLKKKYTFKDIAWRDLLLIPIIGVLFVALNIAITVGTIPLHYIIRDNDIVLVATVAQAGAYSIGIIVFCLFHLKVMRSRLHAGFAYVKKHWLRLLITYIIAVILIYTYEFMTQFLPKHLQYSETANELELNKIFEVPAFLPVVFLLVVIAGPIVEELIFRHILIGELGKKFNFIVMSIISVFLFAFIHVTDAKSPFEFGPYLILSIILVFTYLKSGKNLGSTIALHIANNFVSFIMTVVQIYG</sequence>
<dbReference type="AlphaFoldDB" id="A0A077UKM2"/>
<keyword evidence="1" id="KW-1133">Transmembrane helix</keyword>
<evidence type="ECO:0000259" key="2">
    <source>
        <dbReference type="Pfam" id="PF02517"/>
    </source>
</evidence>
<keyword evidence="1" id="KW-0812">Transmembrane</keyword>
<dbReference type="PANTHER" id="PTHR36435">
    <property type="entry name" value="SLR1288 PROTEIN"/>
    <property type="match status" value="1"/>
</dbReference>
<feature type="transmembrane region" description="Helical" evidence="1">
    <location>
        <begin position="68"/>
        <end position="90"/>
    </location>
</feature>
<dbReference type="InterPro" id="IPR003675">
    <property type="entry name" value="Rce1/LyrA-like_dom"/>
</dbReference>
<feature type="transmembrane region" description="Helical" evidence="1">
    <location>
        <begin position="35"/>
        <end position="62"/>
    </location>
</feature>
<dbReference type="InterPro" id="IPR052710">
    <property type="entry name" value="CAAX_protease"/>
</dbReference>
<dbReference type="Proteomes" id="UP000044616">
    <property type="component" value="Unassembled WGS sequence"/>
</dbReference>